<dbReference type="PANTHER" id="PTHR48167:SF2">
    <property type="entry name" value="EXPRESSED PROTEIN"/>
    <property type="match status" value="1"/>
</dbReference>
<feature type="region of interest" description="Disordered" evidence="1">
    <location>
        <begin position="62"/>
        <end position="91"/>
    </location>
</feature>
<dbReference type="PANTHER" id="PTHR48167">
    <property type="entry name" value="EXPRESSED PROTEIN"/>
    <property type="match status" value="1"/>
</dbReference>
<proteinExistence type="predicted"/>
<evidence type="ECO:0000313" key="3">
    <source>
        <dbReference type="Proteomes" id="UP001497512"/>
    </source>
</evidence>
<organism evidence="2 3">
    <name type="scientific">Sphagnum troendelagicum</name>
    <dbReference type="NCBI Taxonomy" id="128251"/>
    <lineage>
        <taxon>Eukaryota</taxon>
        <taxon>Viridiplantae</taxon>
        <taxon>Streptophyta</taxon>
        <taxon>Embryophyta</taxon>
        <taxon>Bryophyta</taxon>
        <taxon>Sphagnophytina</taxon>
        <taxon>Sphagnopsida</taxon>
        <taxon>Sphagnales</taxon>
        <taxon>Sphagnaceae</taxon>
        <taxon>Sphagnum</taxon>
    </lineage>
</organism>
<evidence type="ECO:0000313" key="2">
    <source>
        <dbReference type="EMBL" id="CAK9203163.1"/>
    </source>
</evidence>
<gene>
    <name evidence="2" type="ORF">CSSPTR1EN2_LOCUS6749</name>
</gene>
<dbReference type="InterPro" id="IPR012677">
    <property type="entry name" value="Nucleotide-bd_a/b_plait_sf"/>
</dbReference>
<dbReference type="EMBL" id="OZ019906">
    <property type="protein sequence ID" value="CAK9203163.1"/>
    <property type="molecule type" value="Genomic_DNA"/>
</dbReference>
<protein>
    <submittedName>
        <fullName evidence="2">Uncharacterized protein</fullName>
    </submittedName>
</protein>
<name>A0ABP0TS25_9BRYO</name>
<dbReference type="SUPFAM" id="SSF54928">
    <property type="entry name" value="RNA-binding domain, RBD"/>
    <property type="match status" value="1"/>
</dbReference>
<evidence type="ECO:0000256" key="1">
    <source>
        <dbReference type="SAM" id="MobiDB-lite"/>
    </source>
</evidence>
<keyword evidence="3" id="KW-1185">Reference proteome</keyword>
<dbReference type="InterPro" id="IPR035979">
    <property type="entry name" value="RBD_domain_sf"/>
</dbReference>
<feature type="compositionally biased region" description="Low complexity" evidence="1">
    <location>
        <begin position="75"/>
        <end position="88"/>
    </location>
</feature>
<accession>A0ABP0TS25</accession>
<dbReference type="Gene3D" id="3.30.70.330">
    <property type="match status" value="1"/>
</dbReference>
<reference evidence="2" key="1">
    <citation type="submission" date="2024-02" db="EMBL/GenBank/DDBJ databases">
        <authorList>
            <consortium name="ELIXIR-Norway"/>
            <consortium name="Elixir Norway"/>
        </authorList>
    </citation>
    <scope>NUCLEOTIDE SEQUENCE</scope>
</reference>
<dbReference type="Proteomes" id="UP001497512">
    <property type="component" value="Chromosome 14"/>
</dbReference>
<sequence>MWGVRAAAALRLAQQRSTSAFQQPSFLSLFSTDLHGEPTTEAAPQVAPEVVVAATQVPVPEAAADGDSGANLGFPEPADLQAPAAAAPRAPPGPKKIYARLSNAPKYAFKSDILWFFEGCNLTPDQLVTIYDEKYRQRFLQVEFDSMESFRLAQRVLVRKGRLGGRYMKLDVDMRLDVDDIHTSVKGFRGQSLLMMQLPTDATSEDVERFFQGYNLAGYSTKFLRVPKETFPKKPSKMSVPPVVERRALVKFATPLESLRALREKQGQFCLDRAIELRFIQ</sequence>